<reference evidence="2 3" key="1">
    <citation type="submission" date="2019-03" db="EMBL/GenBank/DDBJ databases">
        <title>Single cell metagenomics reveals metabolic interactions within the superorganism composed of flagellate Streblomastix strix and complex community of Bacteroidetes bacteria on its surface.</title>
        <authorList>
            <person name="Treitli S.C."/>
            <person name="Kolisko M."/>
            <person name="Husnik F."/>
            <person name="Keeling P."/>
            <person name="Hampl V."/>
        </authorList>
    </citation>
    <scope>NUCLEOTIDE SEQUENCE [LARGE SCALE GENOMIC DNA]</scope>
    <source>
        <strain evidence="2">ST1C</strain>
    </source>
</reference>
<feature type="coiled-coil region" evidence="1">
    <location>
        <begin position="85"/>
        <end position="112"/>
    </location>
</feature>
<evidence type="ECO:0000313" key="3">
    <source>
        <dbReference type="Proteomes" id="UP000324800"/>
    </source>
</evidence>
<keyword evidence="1" id="KW-0175">Coiled coil</keyword>
<comment type="caution">
    <text evidence="2">The sequence shown here is derived from an EMBL/GenBank/DDBJ whole genome shotgun (WGS) entry which is preliminary data.</text>
</comment>
<dbReference type="AlphaFoldDB" id="A0A5J4TSG0"/>
<organism evidence="2 3">
    <name type="scientific">Streblomastix strix</name>
    <dbReference type="NCBI Taxonomy" id="222440"/>
    <lineage>
        <taxon>Eukaryota</taxon>
        <taxon>Metamonada</taxon>
        <taxon>Preaxostyla</taxon>
        <taxon>Oxymonadida</taxon>
        <taxon>Streblomastigidae</taxon>
        <taxon>Streblomastix</taxon>
    </lineage>
</organism>
<evidence type="ECO:0000256" key="1">
    <source>
        <dbReference type="SAM" id="Coils"/>
    </source>
</evidence>
<accession>A0A5J4TSG0</accession>
<dbReference type="PROSITE" id="PS50096">
    <property type="entry name" value="IQ"/>
    <property type="match status" value="1"/>
</dbReference>
<evidence type="ECO:0000313" key="2">
    <source>
        <dbReference type="EMBL" id="KAA6360822.1"/>
    </source>
</evidence>
<dbReference type="Proteomes" id="UP000324800">
    <property type="component" value="Unassembled WGS sequence"/>
</dbReference>
<gene>
    <name evidence="2" type="ORF">EZS28_043651</name>
</gene>
<dbReference type="EMBL" id="SNRW01026400">
    <property type="protein sequence ID" value="KAA6360822.1"/>
    <property type="molecule type" value="Genomic_DNA"/>
</dbReference>
<sequence length="374" mass="44612">MTRKKISIEDVDRLIRLYDPNRDIDINNTSKRSILSSILTQIGFYGQRNNVNAVEQAINAVVPRNLYMKQSKAATAIQKRIRKWINKREHQRRQQQQQIEKERQQDIELEEEIEEDLLDDEGIFDVNKYRNKQHQLRRQEQDQGKKKQQEAQALEHQQFLDELHNVPEISIDILFETNYEEINDYIRTHDQYRYHQIEQHNEDDDVIMICDAQNKEQFDRIKNLALSRHNKETATLTYSSYNQIDDQKDEQINVNKIKPTNQYYYNVSSLVDIDNLLDKVFKKEKAFVFKLAMDLGVIIERVDGNAESQNISYKYVLPIDANSERRIPLEIRSNDSINQYKQYIRTVIGTMQERTNQDTHEKLIAIFSTMFFVF</sequence>
<protein>
    <submittedName>
        <fullName evidence="2">Uncharacterized protein</fullName>
    </submittedName>
</protein>
<name>A0A5J4TSG0_9EUKA</name>
<proteinExistence type="predicted"/>